<gene>
    <name evidence="2" type="ORF">Bpfe_020823</name>
</gene>
<dbReference type="AlphaFoldDB" id="A0AAD8F2Y7"/>
<comment type="caution">
    <text evidence="2">The sequence shown here is derived from an EMBL/GenBank/DDBJ whole genome shotgun (WGS) entry which is preliminary data.</text>
</comment>
<evidence type="ECO:0000313" key="3">
    <source>
        <dbReference type="Proteomes" id="UP001233172"/>
    </source>
</evidence>
<accession>A0AAD8F2Y7</accession>
<evidence type="ECO:0000313" key="2">
    <source>
        <dbReference type="EMBL" id="KAK0049802.1"/>
    </source>
</evidence>
<feature type="region of interest" description="Disordered" evidence="1">
    <location>
        <begin position="1"/>
        <end position="20"/>
    </location>
</feature>
<dbReference type="Proteomes" id="UP001233172">
    <property type="component" value="Unassembled WGS sequence"/>
</dbReference>
<reference evidence="2" key="2">
    <citation type="submission" date="2023-04" db="EMBL/GenBank/DDBJ databases">
        <authorList>
            <person name="Bu L."/>
            <person name="Lu L."/>
            <person name="Laidemitt M.R."/>
            <person name="Zhang S.M."/>
            <person name="Mutuku M."/>
            <person name="Mkoji G."/>
            <person name="Steinauer M."/>
            <person name="Loker E.S."/>
        </authorList>
    </citation>
    <scope>NUCLEOTIDE SEQUENCE</scope>
    <source>
        <strain evidence="2">KasaAsao</strain>
        <tissue evidence="2">Whole Snail</tissue>
    </source>
</reference>
<sequence>MQTSKNIASERTFFVPPPQLRPSRETVTRVQWGASIRVYETSSKPRPVQVSGLHVFLSVALMKAMTKPGFPGGRSKEEVSD</sequence>
<keyword evidence="3" id="KW-1185">Reference proteome</keyword>
<proteinExistence type="predicted"/>
<name>A0AAD8F2Y7_BIOPF</name>
<organism evidence="2 3">
    <name type="scientific">Biomphalaria pfeifferi</name>
    <name type="common">Bloodfluke planorb</name>
    <name type="synonym">Freshwater snail</name>
    <dbReference type="NCBI Taxonomy" id="112525"/>
    <lineage>
        <taxon>Eukaryota</taxon>
        <taxon>Metazoa</taxon>
        <taxon>Spiralia</taxon>
        <taxon>Lophotrochozoa</taxon>
        <taxon>Mollusca</taxon>
        <taxon>Gastropoda</taxon>
        <taxon>Heterobranchia</taxon>
        <taxon>Euthyneura</taxon>
        <taxon>Panpulmonata</taxon>
        <taxon>Hygrophila</taxon>
        <taxon>Lymnaeoidea</taxon>
        <taxon>Planorbidae</taxon>
        <taxon>Biomphalaria</taxon>
    </lineage>
</organism>
<dbReference type="EMBL" id="JASAOG010000122">
    <property type="protein sequence ID" value="KAK0049802.1"/>
    <property type="molecule type" value="Genomic_DNA"/>
</dbReference>
<reference evidence="2" key="1">
    <citation type="journal article" date="2023" name="PLoS Negl. Trop. Dis.">
        <title>A genome sequence for Biomphalaria pfeifferi, the major vector snail for the human-infecting parasite Schistosoma mansoni.</title>
        <authorList>
            <person name="Bu L."/>
            <person name="Lu L."/>
            <person name="Laidemitt M.R."/>
            <person name="Zhang S.M."/>
            <person name="Mutuku M."/>
            <person name="Mkoji G."/>
            <person name="Steinauer M."/>
            <person name="Loker E.S."/>
        </authorList>
    </citation>
    <scope>NUCLEOTIDE SEQUENCE</scope>
    <source>
        <strain evidence="2">KasaAsao</strain>
    </source>
</reference>
<protein>
    <submittedName>
        <fullName evidence="2">Uncharacterized protein</fullName>
    </submittedName>
</protein>
<evidence type="ECO:0000256" key="1">
    <source>
        <dbReference type="SAM" id="MobiDB-lite"/>
    </source>
</evidence>